<organism evidence="1">
    <name type="scientific">Aspergillus flavus</name>
    <dbReference type="NCBI Taxonomy" id="5059"/>
    <lineage>
        <taxon>Eukaryota</taxon>
        <taxon>Fungi</taxon>
        <taxon>Dikarya</taxon>
        <taxon>Ascomycota</taxon>
        <taxon>Pezizomycotina</taxon>
        <taxon>Eurotiomycetes</taxon>
        <taxon>Eurotiomycetidae</taxon>
        <taxon>Eurotiales</taxon>
        <taxon>Aspergillaceae</taxon>
        <taxon>Aspergillus</taxon>
        <taxon>Aspergillus subgen. Circumdati</taxon>
    </lineage>
</organism>
<dbReference type="Proteomes" id="UP000325434">
    <property type="component" value="Unassembled WGS sequence"/>
</dbReference>
<protein>
    <submittedName>
        <fullName evidence="1">Uncharacterized protein</fullName>
    </submittedName>
</protein>
<dbReference type="AlphaFoldDB" id="A0A5N6H5X6"/>
<accession>A0A5N6H5X6</accession>
<dbReference type="EMBL" id="ML734584">
    <property type="protein sequence ID" value="KAB8247993.1"/>
    <property type="molecule type" value="Genomic_DNA"/>
</dbReference>
<sequence length="151" mass="17192">MTIDLKLPTKIQSRHDLAYSALIPLLKKGEKNSEGTDNIQGVAGKIDWSIFRILTHLAFSPMLYDFITSVAKEKGFSAYIAKHLERPDLGFSFFYAYTRKDTRVLVPPTRVGQAIYLASESAKLRYLARLFEKEGLRSFYTICCYPIPDDS</sequence>
<name>A0A5N6H5X6_ASPFL</name>
<reference evidence="1" key="1">
    <citation type="submission" date="2019-04" db="EMBL/GenBank/DDBJ databases">
        <title>Friends and foes A comparative genomics study of 23 Aspergillus species from section Flavi.</title>
        <authorList>
            <consortium name="DOE Joint Genome Institute"/>
            <person name="Kjaerbolling I."/>
            <person name="Vesth T."/>
            <person name="Frisvad J.C."/>
            <person name="Nybo J.L."/>
            <person name="Theobald S."/>
            <person name="Kildgaard S."/>
            <person name="Isbrandt T."/>
            <person name="Kuo A."/>
            <person name="Sato A."/>
            <person name="Lyhne E.K."/>
            <person name="Kogle M.E."/>
            <person name="Wiebenga A."/>
            <person name="Kun R.S."/>
            <person name="Lubbers R.J."/>
            <person name="Makela M.R."/>
            <person name="Barry K."/>
            <person name="Chovatia M."/>
            <person name="Clum A."/>
            <person name="Daum C."/>
            <person name="Haridas S."/>
            <person name="He G."/>
            <person name="LaButti K."/>
            <person name="Lipzen A."/>
            <person name="Mondo S."/>
            <person name="Riley R."/>
            <person name="Salamov A."/>
            <person name="Simmons B.A."/>
            <person name="Magnuson J.K."/>
            <person name="Henrissat B."/>
            <person name="Mortensen U.H."/>
            <person name="Larsen T.O."/>
            <person name="Devries R.P."/>
            <person name="Grigoriev I.V."/>
            <person name="Machida M."/>
            <person name="Baker S.E."/>
            <person name="Andersen M.R."/>
        </authorList>
    </citation>
    <scope>NUCLEOTIDE SEQUENCE [LARGE SCALE GENOMIC DNA]</scope>
    <source>
        <strain evidence="1">CBS 121.62</strain>
    </source>
</reference>
<dbReference type="VEuPathDB" id="FungiDB:F9C07_1692829"/>
<evidence type="ECO:0000313" key="1">
    <source>
        <dbReference type="EMBL" id="KAB8247993.1"/>
    </source>
</evidence>
<gene>
    <name evidence="1" type="ORF">BDV35DRAFT_403882</name>
</gene>
<proteinExistence type="predicted"/>